<gene>
    <name evidence="2" type="ORF">S01H1_62763</name>
</gene>
<name>X0YZN4_9ZZZZ</name>
<dbReference type="EMBL" id="BARS01041249">
    <property type="protein sequence ID" value="GAG41906.1"/>
    <property type="molecule type" value="Genomic_DNA"/>
</dbReference>
<dbReference type="InterPro" id="IPR007484">
    <property type="entry name" value="Peptidase_M28"/>
</dbReference>
<dbReference type="SUPFAM" id="SSF53187">
    <property type="entry name" value="Zn-dependent exopeptidases"/>
    <property type="match status" value="1"/>
</dbReference>
<dbReference type="AlphaFoldDB" id="X0YZN4"/>
<feature type="domain" description="Peptidase M28" evidence="1">
    <location>
        <begin position="14"/>
        <end position="120"/>
    </location>
</feature>
<organism evidence="2">
    <name type="scientific">marine sediment metagenome</name>
    <dbReference type="NCBI Taxonomy" id="412755"/>
    <lineage>
        <taxon>unclassified sequences</taxon>
        <taxon>metagenomes</taxon>
        <taxon>ecological metagenomes</taxon>
    </lineage>
</organism>
<protein>
    <recommendedName>
        <fullName evidence="1">Peptidase M28 domain-containing protein</fullName>
    </recommendedName>
</protein>
<feature type="non-terminal residue" evidence="2">
    <location>
        <position position="1"/>
    </location>
</feature>
<evidence type="ECO:0000259" key="1">
    <source>
        <dbReference type="Pfam" id="PF04389"/>
    </source>
</evidence>
<dbReference type="Gene3D" id="3.40.630.10">
    <property type="entry name" value="Zn peptidases"/>
    <property type="match status" value="1"/>
</dbReference>
<evidence type="ECO:0000313" key="2">
    <source>
        <dbReference type="EMBL" id="GAG41906.1"/>
    </source>
</evidence>
<reference evidence="2" key="1">
    <citation type="journal article" date="2014" name="Front. Microbiol.">
        <title>High frequency of phylogenetically diverse reductive dehalogenase-homologous genes in deep subseafloor sedimentary metagenomes.</title>
        <authorList>
            <person name="Kawai M."/>
            <person name="Futagami T."/>
            <person name="Toyoda A."/>
            <person name="Takaki Y."/>
            <person name="Nishi S."/>
            <person name="Hori S."/>
            <person name="Arai W."/>
            <person name="Tsubouchi T."/>
            <person name="Morono Y."/>
            <person name="Uchiyama I."/>
            <person name="Ito T."/>
            <person name="Fujiyama A."/>
            <person name="Inagaki F."/>
            <person name="Takami H."/>
        </authorList>
    </citation>
    <scope>NUCLEOTIDE SEQUENCE</scope>
    <source>
        <strain evidence="2">Expedition CK06-06</strain>
    </source>
</reference>
<sequence>FARTLPLDPLPIYGVLLDMVADRNASFPVEGYSARHAPGVVQRIWSLAAQMGYGATFPTRTEEPIMDDHLPLIQAGIPVANIIDLVYGPDNSLWHTPRDVPENTSAETLGIVGEVVAELVYRGG</sequence>
<comment type="caution">
    <text evidence="2">The sequence shown here is derived from an EMBL/GenBank/DDBJ whole genome shotgun (WGS) entry which is preliminary data.</text>
</comment>
<dbReference type="Pfam" id="PF04389">
    <property type="entry name" value="Peptidase_M28"/>
    <property type="match status" value="1"/>
</dbReference>
<proteinExistence type="predicted"/>
<accession>X0YZN4</accession>